<keyword evidence="2" id="KW-1185">Reference proteome</keyword>
<accession>A0A285S084</accession>
<name>A0A285S084_9HYPH</name>
<evidence type="ECO:0000313" key="1">
    <source>
        <dbReference type="EMBL" id="SOC00232.1"/>
    </source>
</evidence>
<protein>
    <submittedName>
        <fullName evidence="1">Uncharacterized protein</fullName>
    </submittedName>
</protein>
<dbReference type="STRING" id="538381.GCA_001696535_04356"/>
<evidence type="ECO:0000313" key="2">
    <source>
        <dbReference type="Proteomes" id="UP000219331"/>
    </source>
</evidence>
<dbReference type="AlphaFoldDB" id="A0A285S084"/>
<dbReference type="Proteomes" id="UP000219331">
    <property type="component" value="Unassembled WGS sequence"/>
</dbReference>
<sequence>MPKPCALFNAPFTATKAANGVACAGTTTTTTTRKTTA</sequence>
<reference evidence="1 2" key="1">
    <citation type="submission" date="2017-08" db="EMBL/GenBank/DDBJ databases">
        <authorList>
            <person name="de Groot N.N."/>
        </authorList>
    </citation>
    <scope>NUCLEOTIDE SEQUENCE [LARGE SCALE GENOMIC DNA]</scope>
    <source>
        <strain evidence="1 2">USBA 352</strain>
    </source>
</reference>
<gene>
    <name evidence="1" type="ORF">SAMN05421512_103245</name>
</gene>
<organism evidence="1 2">
    <name type="scientific">Stappia indica</name>
    <dbReference type="NCBI Taxonomy" id="538381"/>
    <lineage>
        <taxon>Bacteria</taxon>
        <taxon>Pseudomonadati</taxon>
        <taxon>Pseudomonadota</taxon>
        <taxon>Alphaproteobacteria</taxon>
        <taxon>Hyphomicrobiales</taxon>
        <taxon>Stappiaceae</taxon>
        <taxon>Stappia</taxon>
    </lineage>
</organism>
<proteinExistence type="predicted"/>
<dbReference type="EMBL" id="OBML01000003">
    <property type="protein sequence ID" value="SOC00232.1"/>
    <property type="molecule type" value="Genomic_DNA"/>
</dbReference>